<proteinExistence type="predicted"/>
<organism evidence="1 2">
    <name type="scientific">Dermacentor silvarum</name>
    <name type="common">Tick</name>
    <dbReference type="NCBI Taxonomy" id="543639"/>
    <lineage>
        <taxon>Eukaryota</taxon>
        <taxon>Metazoa</taxon>
        <taxon>Ecdysozoa</taxon>
        <taxon>Arthropoda</taxon>
        <taxon>Chelicerata</taxon>
        <taxon>Arachnida</taxon>
        <taxon>Acari</taxon>
        <taxon>Parasitiformes</taxon>
        <taxon>Ixodida</taxon>
        <taxon>Ixodoidea</taxon>
        <taxon>Ixodidae</taxon>
        <taxon>Rhipicephalinae</taxon>
        <taxon>Dermacentor</taxon>
    </lineage>
</organism>
<dbReference type="Proteomes" id="UP000821865">
    <property type="component" value="Chromosome 7"/>
</dbReference>
<dbReference type="EMBL" id="CM023476">
    <property type="protein sequence ID" value="KAH7941700.1"/>
    <property type="molecule type" value="Genomic_DNA"/>
</dbReference>
<comment type="caution">
    <text evidence="1">The sequence shown here is derived from an EMBL/GenBank/DDBJ whole genome shotgun (WGS) entry which is preliminary data.</text>
</comment>
<sequence>MVNHEVVNVDIVHAVSRGVKTCCAMGARADLFTASDDCAAMRLTNAEERSLILGVITCFLTRSLSWVSHGLGRQRKDVRYTLHLLKDTYNLVYTTPGSAVKACVATSTAEKAATAFGGTTLHSALNISIYKDDTGLRYSDLNTCRGGFESLKFIICRPRQYDGFGSAGKMDNRIRKITQQFYQSLAISTSIWAETSASYHPPRPQRCTVVVHAKSANSAASAHGKACSTSRRARLRDGANLTDDVCMIERRSVTAKEAAKKCRNGIRLSTGTTGGVWKTATKIS</sequence>
<gene>
    <name evidence="1" type="ORF">HPB49_016301</name>
</gene>
<protein>
    <submittedName>
        <fullName evidence="1">Uncharacterized protein</fullName>
    </submittedName>
</protein>
<reference evidence="1" key="1">
    <citation type="submission" date="2020-05" db="EMBL/GenBank/DDBJ databases">
        <title>Large-scale comparative analyses of tick genomes elucidate their genetic diversity and vector capacities.</title>
        <authorList>
            <person name="Jia N."/>
            <person name="Wang J."/>
            <person name="Shi W."/>
            <person name="Du L."/>
            <person name="Sun Y."/>
            <person name="Zhan W."/>
            <person name="Jiang J."/>
            <person name="Wang Q."/>
            <person name="Zhang B."/>
            <person name="Ji P."/>
            <person name="Sakyi L.B."/>
            <person name="Cui X."/>
            <person name="Yuan T."/>
            <person name="Jiang B."/>
            <person name="Yang W."/>
            <person name="Lam T.T.-Y."/>
            <person name="Chang Q."/>
            <person name="Ding S."/>
            <person name="Wang X."/>
            <person name="Zhu J."/>
            <person name="Ruan X."/>
            <person name="Zhao L."/>
            <person name="Wei J."/>
            <person name="Que T."/>
            <person name="Du C."/>
            <person name="Cheng J."/>
            <person name="Dai P."/>
            <person name="Han X."/>
            <person name="Huang E."/>
            <person name="Gao Y."/>
            <person name="Liu J."/>
            <person name="Shao H."/>
            <person name="Ye R."/>
            <person name="Li L."/>
            <person name="Wei W."/>
            <person name="Wang X."/>
            <person name="Wang C."/>
            <person name="Yang T."/>
            <person name="Huo Q."/>
            <person name="Li W."/>
            <person name="Guo W."/>
            <person name="Chen H."/>
            <person name="Zhou L."/>
            <person name="Ni X."/>
            <person name="Tian J."/>
            <person name="Zhou Y."/>
            <person name="Sheng Y."/>
            <person name="Liu T."/>
            <person name="Pan Y."/>
            <person name="Xia L."/>
            <person name="Li J."/>
            <person name="Zhao F."/>
            <person name="Cao W."/>
        </authorList>
    </citation>
    <scope>NUCLEOTIDE SEQUENCE</scope>
    <source>
        <strain evidence="1">Dsil-2018</strain>
    </source>
</reference>
<evidence type="ECO:0000313" key="2">
    <source>
        <dbReference type="Proteomes" id="UP000821865"/>
    </source>
</evidence>
<accession>A0ACB8CG06</accession>
<keyword evidence="2" id="KW-1185">Reference proteome</keyword>
<name>A0ACB8CG06_DERSI</name>
<evidence type="ECO:0000313" key="1">
    <source>
        <dbReference type="EMBL" id="KAH7941700.1"/>
    </source>
</evidence>